<evidence type="ECO:0000313" key="5">
    <source>
        <dbReference type="EMBL" id="KAK8836648.1"/>
    </source>
</evidence>
<proteinExistence type="predicted"/>
<dbReference type="Gene3D" id="3.30.2410.10">
    <property type="entry name" value="Hect, E3 ligase catalytic domain"/>
    <property type="match status" value="1"/>
</dbReference>
<dbReference type="SUPFAM" id="SSF56204">
    <property type="entry name" value="Hect, E3 ligase catalytic domain"/>
    <property type="match status" value="1"/>
</dbReference>
<dbReference type="PANTHER" id="PTHR45670">
    <property type="entry name" value="E3 UBIQUITIN-PROTEIN LIGASE TRIP12"/>
    <property type="match status" value="1"/>
</dbReference>
<keyword evidence="2 3" id="KW-0833">Ubl conjugation pathway</keyword>
<accession>A0ABR2GRT7</accession>
<dbReference type="Gene3D" id="3.90.1750.10">
    <property type="entry name" value="Hect, E3 ligase catalytic domains"/>
    <property type="match status" value="1"/>
</dbReference>
<reference evidence="5 6" key="1">
    <citation type="submission" date="2024-04" db="EMBL/GenBank/DDBJ databases">
        <title>Tritrichomonas musculus Genome.</title>
        <authorList>
            <person name="Alves-Ferreira E."/>
            <person name="Grigg M."/>
            <person name="Lorenzi H."/>
            <person name="Galac M."/>
        </authorList>
    </citation>
    <scope>NUCLEOTIDE SEQUENCE [LARGE SCALE GENOMIC DNA]</scope>
    <source>
        <strain evidence="5 6">EAF2021</strain>
    </source>
</reference>
<dbReference type="InterPro" id="IPR000569">
    <property type="entry name" value="HECT_dom"/>
</dbReference>
<feature type="active site" description="Glycyl thioester intermediate" evidence="3">
    <location>
        <position position="1082"/>
    </location>
</feature>
<keyword evidence="1" id="KW-0808">Transferase</keyword>
<name>A0ABR2GRT7_9EUKA</name>
<keyword evidence="6" id="KW-1185">Reference proteome</keyword>
<protein>
    <recommendedName>
        <fullName evidence="4">HECT domain-containing protein</fullName>
    </recommendedName>
</protein>
<dbReference type="SMART" id="SM00119">
    <property type="entry name" value="HECTc"/>
    <property type="match status" value="1"/>
</dbReference>
<evidence type="ECO:0000256" key="2">
    <source>
        <dbReference type="ARBA" id="ARBA00022786"/>
    </source>
</evidence>
<dbReference type="Proteomes" id="UP001470230">
    <property type="component" value="Unassembled WGS sequence"/>
</dbReference>
<sequence>MEDIDPSFFLNLLSSNNIDEIATGLFALLEMIDSSNDSLLYKIPYHNIYLSLISILCNQKEEELLNNATRCIVRSDIYLNSKSKSSINIENPSQILQSIFNHLSKPEFKSLTKVHILNALFHLIPNCLNPNAIFDFSKFTLFETVKLHFGQFDRQTERYFVKMLSHLWSFFEQFRQYQNSLFNSQICIEFLFYIKSKISANESADTVSQLIFDIMYSYHIFIEGKDCLKLILNQAKKSDKSKITAIFQLINHYYCAFPERKSSIIQGKKKIDFMSFFKDSNSMVYTEFLLAFSMLFLPRPNLPSIDQLFEGPLFQWCIEKCDETFIKEHCEKMIITTTKLYSDDRNDQIKLSVLKALSVFSSFIEYNPDFSILYKLAFDAKEEEYPFYVAIIVSNLNEEKKKLIFRTDIFNTLQCHQFESEALNSSYIEYLNNNVGYEEQTLPDEILCPDSLSNIISAISNKKLFMFDFLSDSNDLFEIIWELLPTSRRGDLEQLVDFIYNEGLNILSLPKSPKDPFPVDNYRDIVEKSIRLIFGLKVCNAEMYAPLLYTEMILNEEYQENIVQMECKDNPEFKRMFHDFDQVFHGRYSMSVIAEVIKIEGFKYYVYKIDDKWIDPYDYFLKSLLNIIDDPADIFKPKKSACFEKTNSIQVSYLQKIQERMNKNEMIPNMNQFITNLFELLNEIYSQDSTINMINNEFVSKMVKELSSPILTIGVFSPCTRMMIKYPFLFPFEDRFFFYKVLTSELSIVANLYLQRFKKEKPVNKPSHTWHMKVSRDNLFDEGNEILQKFGKYKIFLEFSFSGETGVGTGPNREFFNLMSKEFCLKKRGMWRTEETNDDYAYSEKGLFPICTGKDELFYLLGIFVAKALQMDIYIDIPFNPSFFDLIFDKKIELKEIDEKYSTFSEPTNLYGLTFVYPIHDQEEIDMIDDGKNIEVNESNVNKYIELFNEFTIGSKIKSKLNAFVNGFNEIMDINTLNIFSGVEINRIICGDDFNLSHEALKKYVKIGNGFSPDSDQIRFFFEIILEMNYNEKIMFLNFITGSSRLPIGGLAAIYPPLTIARRVLDNPYMTDDDPLPTVLTCTHYFKLPAYSNKEIMREKLMKAVMEGRENFTQT</sequence>
<dbReference type="InterPro" id="IPR045322">
    <property type="entry name" value="HECTD1/TRIP12-like"/>
</dbReference>
<dbReference type="EMBL" id="JAPFFF010000064">
    <property type="protein sequence ID" value="KAK8836648.1"/>
    <property type="molecule type" value="Genomic_DNA"/>
</dbReference>
<comment type="caution">
    <text evidence="5">The sequence shown here is derived from an EMBL/GenBank/DDBJ whole genome shotgun (WGS) entry which is preliminary data.</text>
</comment>
<feature type="domain" description="HECT" evidence="4">
    <location>
        <begin position="783"/>
        <end position="1115"/>
    </location>
</feature>
<dbReference type="PANTHER" id="PTHR45670:SF1">
    <property type="entry name" value="E3 UBIQUITIN-PROTEIN LIGASE HECTD1"/>
    <property type="match status" value="1"/>
</dbReference>
<dbReference type="InterPro" id="IPR035983">
    <property type="entry name" value="Hect_E3_ubiquitin_ligase"/>
</dbReference>
<dbReference type="Gene3D" id="3.30.2160.10">
    <property type="entry name" value="Hect, E3 ligase catalytic domain"/>
    <property type="match status" value="1"/>
</dbReference>
<gene>
    <name evidence="5" type="ORF">M9Y10_037584</name>
</gene>
<evidence type="ECO:0000256" key="3">
    <source>
        <dbReference type="PROSITE-ProRule" id="PRU00104"/>
    </source>
</evidence>
<evidence type="ECO:0000256" key="1">
    <source>
        <dbReference type="ARBA" id="ARBA00022679"/>
    </source>
</evidence>
<evidence type="ECO:0000313" key="6">
    <source>
        <dbReference type="Proteomes" id="UP001470230"/>
    </source>
</evidence>
<organism evidence="5 6">
    <name type="scientific">Tritrichomonas musculus</name>
    <dbReference type="NCBI Taxonomy" id="1915356"/>
    <lineage>
        <taxon>Eukaryota</taxon>
        <taxon>Metamonada</taxon>
        <taxon>Parabasalia</taxon>
        <taxon>Tritrichomonadida</taxon>
        <taxon>Tritrichomonadidae</taxon>
        <taxon>Tritrichomonas</taxon>
    </lineage>
</organism>
<dbReference type="Pfam" id="PF00632">
    <property type="entry name" value="HECT"/>
    <property type="match status" value="1"/>
</dbReference>
<dbReference type="PROSITE" id="PS50237">
    <property type="entry name" value="HECT"/>
    <property type="match status" value="1"/>
</dbReference>
<evidence type="ECO:0000259" key="4">
    <source>
        <dbReference type="PROSITE" id="PS50237"/>
    </source>
</evidence>